<dbReference type="EMBL" id="PP931174">
    <property type="protein sequence ID" value="XCH45166.1"/>
    <property type="molecule type" value="Genomic_DNA"/>
</dbReference>
<name>A0AAU8GVP1_9VIRU</name>
<accession>A0AAU8GVP1</accession>
<proteinExistence type="predicted"/>
<reference evidence="1" key="1">
    <citation type="submission" date="2024-06" db="EMBL/GenBank/DDBJ databases">
        <authorList>
            <person name="Ashkenazi R."/>
            <person name="Lipszyc R.R."/>
            <person name="Braunstein R."/>
            <person name="Yerushalmy O."/>
            <person name="Alkalay-Oren S."/>
            <person name="Coppenhagn-Glazer S."/>
            <person name="Hazan R."/>
        </authorList>
    </citation>
    <scope>NUCLEOTIDE SEQUENCE</scope>
</reference>
<organism evidence="1">
    <name type="scientific">Mammaliicoccus phage MSShimriz1</name>
    <dbReference type="NCBI Taxonomy" id="3230127"/>
    <lineage>
        <taxon>Viruses</taxon>
    </lineage>
</organism>
<protein>
    <submittedName>
        <fullName evidence="1">Uncharacterized protein</fullName>
    </submittedName>
</protein>
<evidence type="ECO:0000313" key="1">
    <source>
        <dbReference type="EMBL" id="XCH45166.1"/>
    </source>
</evidence>
<sequence length="40" mass="4815">MQVFVPRIRYQLYTLHSYSTLRSIEVEIVVDDGNRSFKPR</sequence>